<sequence length="180" mass="20135">MKKLISIITALVIAISFSCSIVGAKEVATKTSVLQNKIDEVPDDVIHIEFNPNARVDTSGNFTFEFVDQVPSDYFLLDSTSMRIYFTASSTVAGDDFTITLYECAQTVDNMGGLPLFKEIKSYDIYANGVRQSRQFTGLSTNRYYYFVLEQKGWPWNNGTISGSGNVTHVRGVHDYYVGF</sequence>
<evidence type="ECO:0000313" key="3">
    <source>
        <dbReference type="Proteomes" id="UP000886749"/>
    </source>
</evidence>
<organism evidence="2 3">
    <name type="scientific">Candidatus Egerieicola pullicola</name>
    <dbReference type="NCBI Taxonomy" id="2840775"/>
    <lineage>
        <taxon>Bacteria</taxon>
        <taxon>Bacillati</taxon>
        <taxon>Bacillota</taxon>
        <taxon>Clostridia</taxon>
        <taxon>Eubacteriales</taxon>
        <taxon>Oscillospiraceae</taxon>
        <taxon>Oscillospiraceae incertae sedis</taxon>
        <taxon>Candidatus Egerieicola</taxon>
    </lineage>
</organism>
<accession>A0A9D1AJW8</accession>
<feature type="signal peptide" evidence="1">
    <location>
        <begin position="1"/>
        <end position="24"/>
    </location>
</feature>
<reference evidence="2" key="2">
    <citation type="journal article" date="2021" name="PeerJ">
        <title>Extensive microbial diversity within the chicken gut microbiome revealed by metagenomics and culture.</title>
        <authorList>
            <person name="Gilroy R."/>
            <person name="Ravi A."/>
            <person name="Getino M."/>
            <person name="Pursley I."/>
            <person name="Horton D.L."/>
            <person name="Alikhan N.F."/>
            <person name="Baker D."/>
            <person name="Gharbi K."/>
            <person name="Hall N."/>
            <person name="Watson M."/>
            <person name="Adriaenssens E.M."/>
            <person name="Foster-Nyarko E."/>
            <person name="Jarju S."/>
            <person name="Secka A."/>
            <person name="Antonio M."/>
            <person name="Oren A."/>
            <person name="Chaudhuri R.R."/>
            <person name="La Ragione R."/>
            <person name="Hildebrand F."/>
            <person name="Pallen M.J."/>
        </authorList>
    </citation>
    <scope>NUCLEOTIDE SEQUENCE</scope>
    <source>
        <strain evidence="2">CHK184-25365</strain>
    </source>
</reference>
<keyword evidence="1" id="KW-0732">Signal</keyword>
<protein>
    <submittedName>
        <fullName evidence="2">Uncharacterized protein</fullName>
    </submittedName>
</protein>
<dbReference type="EMBL" id="DVGY01000105">
    <property type="protein sequence ID" value="HIR41136.1"/>
    <property type="molecule type" value="Genomic_DNA"/>
</dbReference>
<feature type="chain" id="PRO_5039455504" evidence="1">
    <location>
        <begin position="25"/>
        <end position="180"/>
    </location>
</feature>
<dbReference type="AlphaFoldDB" id="A0A9D1AJW8"/>
<proteinExistence type="predicted"/>
<dbReference type="Proteomes" id="UP000886749">
    <property type="component" value="Unassembled WGS sequence"/>
</dbReference>
<gene>
    <name evidence="2" type="ORF">IAB36_04850</name>
</gene>
<name>A0A9D1AJW8_9FIRM</name>
<comment type="caution">
    <text evidence="2">The sequence shown here is derived from an EMBL/GenBank/DDBJ whole genome shotgun (WGS) entry which is preliminary data.</text>
</comment>
<evidence type="ECO:0000313" key="2">
    <source>
        <dbReference type="EMBL" id="HIR41136.1"/>
    </source>
</evidence>
<reference evidence="2" key="1">
    <citation type="submission" date="2020-10" db="EMBL/GenBank/DDBJ databases">
        <authorList>
            <person name="Gilroy R."/>
        </authorList>
    </citation>
    <scope>NUCLEOTIDE SEQUENCE</scope>
    <source>
        <strain evidence="2">CHK184-25365</strain>
    </source>
</reference>
<dbReference type="PROSITE" id="PS51257">
    <property type="entry name" value="PROKAR_LIPOPROTEIN"/>
    <property type="match status" value="1"/>
</dbReference>
<evidence type="ECO:0000256" key="1">
    <source>
        <dbReference type="SAM" id="SignalP"/>
    </source>
</evidence>